<feature type="compositionally biased region" description="Basic and acidic residues" evidence="1">
    <location>
        <begin position="11"/>
        <end position="42"/>
    </location>
</feature>
<organism evidence="2 3">
    <name type="scientific">Plasmodium yoelii yoelii</name>
    <dbReference type="NCBI Taxonomy" id="73239"/>
    <lineage>
        <taxon>Eukaryota</taxon>
        <taxon>Sar</taxon>
        <taxon>Alveolata</taxon>
        <taxon>Apicomplexa</taxon>
        <taxon>Aconoidasida</taxon>
        <taxon>Haemosporida</taxon>
        <taxon>Plasmodiidae</taxon>
        <taxon>Plasmodium</taxon>
        <taxon>Plasmodium (Vinckeia)</taxon>
    </lineage>
</organism>
<name>Q7RI13_PLAYO</name>
<evidence type="ECO:0000313" key="2">
    <source>
        <dbReference type="EMBL" id="EAA15589.1"/>
    </source>
</evidence>
<dbReference type="EMBL" id="AABL01001128">
    <property type="protein sequence ID" value="EAA15589.1"/>
    <property type="molecule type" value="Genomic_DNA"/>
</dbReference>
<evidence type="ECO:0000313" key="3">
    <source>
        <dbReference type="Proteomes" id="UP000008553"/>
    </source>
</evidence>
<dbReference type="PaxDb" id="73239-Q7RI13"/>
<sequence>MNSRSNMFQILRHEDKIKKKSKQIKEDQEKKEKGKENEKKEVANFSFDVS</sequence>
<reference evidence="2 3" key="1">
    <citation type="journal article" date="2002" name="Nature">
        <title>Genome sequence and comparative analysis of the model rodent malaria parasite Plasmodium yoelii yoelii.</title>
        <authorList>
            <person name="Carlton J.M."/>
            <person name="Angiuoli S.V."/>
            <person name="Suh B.B."/>
            <person name="Kooij T.W."/>
            <person name="Pertea M."/>
            <person name="Silva J.C."/>
            <person name="Ermolaeva M.D."/>
            <person name="Allen J.E."/>
            <person name="Selengut J.D."/>
            <person name="Koo H.L."/>
            <person name="Peterson J.D."/>
            <person name="Pop M."/>
            <person name="Kosack D.S."/>
            <person name="Shumway M.F."/>
            <person name="Bidwell S.L."/>
            <person name="Shallom S.J."/>
            <person name="van Aken S.E."/>
            <person name="Riedmuller S.B."/>
            <person name="Feldblyum T.V."/>
            <person name="Cho J.K."/>
            <person name="Quackenbush J."/>
            <person name="Sedegah M."/>
            <person name="Shoaibi A."/>
            <person name="Cummings L.M."/>
            <person name="Florens L."/>
            <person name="Yates J.R."/>
            <person name="Raine J.D."/>
            <person name="Sinden R.E."/>
            <person name="Harris M.A."/>
            <person name="Cunningham D.A."/>
            <person name="Preiser P.R."/>
            <person name="Bergman L.W."/>
            <person name="Vaidya A.B."/>
            <person name="van Lin L.H."/>
            <person name="Janse C.J."/>
            <person name="Waters A.P."/>
            <person name="Smith H.O."/>
            <person name="White O.R."/>
            <person name="Salzberg S.L."/>
            <person name="Venter J.C."/>
            <person name="Fraser C.M."/>
            <person name="Hoffman S.L."/>
            <person name="Gardner M.J."/>
            <person name="Carucci D.J."/>
        </authorList>
    </citation>
    <scope>NUCLEOTIDE SEQUENCE [LARGE SCALE GENOMIC DNA]</scope>
    <source>
        <strain evidence="2 3">17XNL</strain>
    </source>
</reference>
<protein>
    <submittedName>
        <fullName evidence="2">Uncharacterized protein</fullName>
    </submittedName>
</protein>
<keyword evidence="3" id="KW-1185">Reference proteome</keyword>
<proteinExistence type="predicted"/>
<gene>
    <name evidence="2" type="ORF">PY03818</name>
</gene>
<dbReference type="Proteomes" id="UP000008553">
    <property type="component" value="Unassembled WGS sequence"/>
</dbReference>
<feature type="region of interest" description="Disordered" evidence="1">
    <location>
        <begin position="1"/>
        <end position="50"/>
    </location>
</feature>
<dbReference type="AlphaFoldDB" id="Q7RI13"/>
<accession>Q7RI13</accession>
<dbReference type="InParanoid" id="Q7RI13"/>
<evidence type="ECO:0000256" key="1">
    <source>
        <dbReference type="SAM" id="MobiDB-lite"/>
    </source>
</evidence>
<comment type="caution">
    <text evidence="2">The sequence shown here is derived from an EMBL/GenBank/DDBJ whole genome shotgun (WGS) entry which is preliminary data.</text>
</comment>